<comment type="caution">
    <text evidence="2">The sequence shown here is derived from an EMBL/GenBank/DDBJ whole genome shotgun (WGS) entry which is preliminary data.</text>
</comment>
<dbReference type="Proteomes" id="UP001558613">
    <property type="component" value="Unassembled WGS sequence"/>
</dbReference>
<keyword evidence="3" id="KW-1185">Reference proteome</keyword>
<evidence type="ECO:0000313" key="3">
    <source>
        <dbReference type="Proteomes" id="UP001558613"/>
    </source>
</evidence>
<organism evidence="2 3">
    <name type="scientific">Cirrhinus molitorella</name>
    <name type="common">mud carp</name>
    <dbReference type="NCBI Taxonomy" id="172907"/>
    <lineage>
        <taxon>Eukaryota</taxon>
        <taxon>Metazoa</taxon>
        <taxon>Chordata</taxon>
        <taxon>Craniata</taxon>
        <taxon>Vertebrata</taxon>
        <taxon>Euteleostomi</taxon>
        <taxon>Actinopterygii</taxon>
        <taxon>Neopterygii</taxon>
        <taxon>Teleostei</taxon>
        <taxon>Ostariophysi</taxon>
        <taxon>Cypriniformes</taxon>
        <taxon>Cyprinidae</taxon>
        <taxon>Labeoninae</taxon>
        <taxon>Labeonini</taxon>
        <taxon>Cirrhinus</taxon>
    </lineage>
</organism>
<feature type="region of interest" description="Disordered" evidence="1">
    <location>
        <begin position="190"/>
        <end position="227"/>
    </location>
</feature>
<evidence type="ECO:0000313" key="2">
    <source>
        <dbReference type="EMBL" id="KAL1259177.1"/>
    </source>
</evidence>
<sequence>MFSTSIVDAAIRSCGCKASGACHGGNPRTRWWTPEAAVRYRWAKLVAAQVVVEAKTWAWEEFRETMEEDYQSALKRFWQTVRHLKKRKQFFANTVYSGSGELLTSTGDVIRQWKEYFEDLLNLTDMPSAEEAEMEDPGVDSSITQAEVTEVVCKLCSGKASGVAEICHKYLKSLDVMGLSWLTQPPLKSLCQGTGEENPADGRTSDSGGTMRFSSRLWNTGPALYPH</sequence>
<proteinExistence type="predicted"/>
<name>A0ABR3M213_9TELE</name>
<feature type="compositionally biased region" description="Polar residues" evidence="1">
    <location>
        <begin position="205"/>
        <end position="218"/>
    </location>
</feature>
<gene>
    <name evidence="2" type="ORF">QQF64_009754</name>
</gene>
<accession>A0ABR3M213</accession>
<evidence type="ECO:0000256" key="1">
    <source>
        <dbReference type="SAM" id="MobiDB-lite"/>
    </source>
</evidence>
<protein>
    <submittedName>
        <fullName evidence="2">Uncharacterized protein</fullName>
    </submittedName>
</protein>
<dbReference type="EMBL" id="JAYMGO010000016">
    <property type="protein sequence ID" value="KAL1259177.1"/>
    <property type="molecule type" value="Genomic_DNA"/>
</dbReference>
<reference evidence="2 3" key="1">
    <citation type="submission" date="2023-09" db="EMBL/GenBank/DDBJ databases">
        <authorList>
            <person name="Wang M."/>
        </authorList>
    </citation>
    <scope>NUCLEOTIDE SEQUENCE [LARGE SCALE GENOMIC DNA]</scope>
    <source>
        <strain evidence="2">GT-2023</strain>
        <tissue evidence="2">Liver</tissue>
    </source>
</reference>